<feature type="compositionally biased region" description="Pro residues" evidence="4">
    <location>
        <begin position="820"/>
        <end position="830"/>
    </location>
</feature>
<dbReference type="OrthoDB" id="2141925at2759"/>
<dbReference type="Pfam" id="PF03097">
    <property type="entry name" value="BRO1"/>
    <property type="match status" value="1"/>
</dbReference>
<dbReference type="InterPro" id="IPR025304">
    <property type="entry name" value="ALIX_V_dom"/>
</dbReference>
<dbReference type="Pfam" id="PF13949">
    <property type="entry name" value="ALIX_LYPXL_bnd"/>
    <property type="match status" value="1"/>
</dbReference>
<dbReference type="Proteomes" id="UP000829720">
    <property type="component" value="Unassembled WGS sequence"/>
</dbReference>
<gene>
    <name evidence="6" type="ORF">AGOR_G00113680</name>
</gene>
<keyword evidence="7" id="KW-1185">Reference proteome</keyword>
<keyword evidence="3" id="KW-0175">Coiled coil</keyword>
<dbReference type="GO" id="GO:0000281">
    <property type="term" value="P:mitotic cytokinesis"/>
    <property type="evidence" value="ECO:0007669"/>
    <property type="project" value="TreeGrafter"/>
</dbReference>
<evidence type="ECO:0000256" key="4">
    <source>
        <dbReference type="SAM" id="MobiDB-lite"/>
    </source>
</evidence>
<dbReference type="PROSITE" id="PS51180">
    <property type="entry name" value="BRO1"/>
    <property type="match status" value="1"/>
</dbReference>
<accession>A0A8T3DDD5</accession>
<dbReference type="CDD" id="cd09240">
    <property type="entry name" value="BRO1_Alix"/>
    <property type="match status" value="1"/>
</dbReference>
<name>A0A8T3DDD5_9TELE</name>
<organism evidence="6 7">
    <name type="scientific">Albula goreensis</name>
    <dbReference type="NCBI Taxonomy" id="1534307"/>
    <lineage>
        <taxon>Eukaryota</taxon>
        <taxon>Metazoa</taxon>
        <taxon>Chordata</taxon>
        <taxon>Craniata</taxon>
        <taxon>Vertebrata</taxon>
        <taxon>Euteleostomi</taxon>
        <taxon>Actinopterygii</taxon>
        <taxon>Neopterygii</taxon>
        <taxon>Teleostei</taxon>
        <taxon>Albuliformes</taxon>
        <taxon>Albulidae</taxon>
        <taxon>Albula</taxon>
    </lineage>
</organism>
<evidence type="ECO:0000313" key="7">
    <source>
        <dbReference type="Proteomes" id="UP000829720"/>
    </source>
</evidence>
<feature type="region of interest" description="Disordered" evidence="4">
    <location>
        <begin position="712"/>
        <end position="792"/>
    </location>
</feature>
<dbReference type="GO" id="GO:0005768">
    <property type="term" value="C:endosome"/>
    <property type="evidence" value="ECO:0007669"/>
    <property type="project" value="TreeGrafter"/>
</dbReference>
<evidence type="ECO:0000256" key="3">
    <source>
        <dbReference type="SAM" id="Coils"/>
    </source>
</evidence>
<dbReference type="FunFam" id="1.25.40.280:FF:000001">
    <property type="entry name" value="programmed cell death 6-interacting protein-like isoform X1"/>
    <property type="match status" value="1"/>
</dbReference>
<dbReference type="SMART" id="SM01041">
    <property type="entry name" value="BRO1"/>
    <property type="match status" value="1"/>
</dbReference>
<dbReference type="Gene3D" id="1.20.140.50">
    <property type="entry name" value="alix/aip1 like domains"/>
    <property type="match status" value="1"/>
</dbReference>
<dbReference type="PANTHER" id="PTHR23030:SF39">
    <property type="entry name" value="PROGRAMMED CELL DEATH 6-INTERACTING PROTEIN"/>
    <property type="match status" value="1"/>
</dbReference>
<evidence type="ECO:0000259" key="5">
    <source>
        <dbReference type="PROSITE" id="PS51180"/>
    </source>
</evidence>
<dbReference type="AlphaFoldDB" id="A0A8T3DDD5"/>
<reference evidence="6" key="1">
    <citation type="submission" date="2021-01" db="EMBL/GenBank/DDBJ databases">
        <authorList>
            <person name="Zahm M."/>
            <person name="Roques C."/>
            <person name="Cabau C."/>
            <person name="Klopp C."/>
            <person name="Donnadieu C."/>
            <person name="Jouanno E."/>
            <person name="Lampietro C."/>
            <person name="Louis A."/>
            <person name="Herpin A."/>
            <person name="Echchiki A."/>
            <person name="Berthelot C."/>
            <person name="Parey E."/>
            <person name="Roest-Crollius H."/>
            <person name="Braasch I."/>
            <person name="Postlethwait J."/>
            <person name="Bobe J."/>
            <person name="Montfort J."/>
            <person name="Bouchez O."/>
            <person name="Begum T."/>
            <person name="Mejri S."/>
            <person name="Adams A."/>
            <person name="Chen W.-J."/>
            <person name="Guiguen Y."/>
        </authorList>
    </citation>
    <scope>NUCLEOTIDE SEQUENCE</scope>
    <source>
        <tissue evidence="6">Blood</tissue>
    </source>
</reference>
<dbReference type="Gene3D" id="1.25.40.280">
    <property type="entry name" value="alix/aip1 like domains"/>
    <property type="match status" value="1"/>
</dbReference>
<feature type="domain" description="BRO1" evidence="5">
    <location>
        <begin position="3"/>
        <end position="395"/>
    </location>
</feature>
<sequence>MATLISVPLKKSVEVDLVTPLTRYITTTYQDGVDQKEHIAAVEDLHKLRKNALGRTLDKNEGSLEILFRYYDQLCAIEPKFPVSDNQVCLTFTWKDAFDKGSLFSGSVKLALASLGYEKTCVLFNVGALASQIAAEQNLDKDEGRKAAAKLYQLASGAFAHIKDTVLSSMSQEPTSDISPDTTNTLSLVMLAQAQEVVFLKASADRMKNASIAKLASQAADMYGEALRQCQSKDNIPKEIHPVLAAKHCIMQAYAEYHQSTLAKQSKRFGEEIARLQYATTLLKTASSRFDEPINVRHFSDKVASALAAAKKDNDFIYHDRVPEVKDLEHIGKATLVKPTPIQVPMSQKFTDLFQTMVPSSVQQALCMYNQRKVETVNRLTNTMREASSLSSGVLASLNLPAALEDLSGDSIPQSILEKSRNIIQQGGVRDVEKLIKDLPSLLQKNRDILDKSLKMLDDEEATDRELKTQFGTRWNRKPSGDLYRPLKTEGTNYRSILDKASQADRTVRERYDIHSQMIALLCKPQAELTAAIPSAKSAQALQGNEVVNDLRGCLAQLEELNREWKRLETDINSANFDMTGTFLSALAQTGAIGEEVTVRQSARQNIWGYNRQVQQSLKTQEDLLAKIQTLHQKFSSMRQSNSASNEREEVLKNLASAYDSYMETSRNLQEGARFYNGLIPILQKFENKCGDIVLARKTERDMLLKEIQQNLQREPSAPSFPLTPTPTATPTPTMTENPSPNTPSGGPSPAPRTVFPLNVPPRPSRRPPPPIPQTASTPPSNTAPPPGYPAFYQMPMVYSPYGYGPYGMPYGSSNQGGYPAPPSQQPHYP</sequence>
<feature type="compositionally biased region" description="Pro residues" evidence="4">
    <location>
        <begin position="759"/>
        <end position="773"/>
    </location>
</feature>
<feature type="region of interest" description="Disordered" evidence="4">
    <location>
        <begin position="805"/>
        <end position="830"/>
    </location>
</feature>
<dbReference type="Gene3D" id="1.20.120.560">
    <property type="entry name" value="alix/aip1 in complex with the ypdl late domain"/>
    <property type="match status" value="1"/>
</dbReference>
<feature type="coiled-coil region" evidence="3">
    <location>
        <begin position="551"/>
        <end position="578"/>
    </location>
</feature>
<comment type="subcellular location">
    <subcellularLocation>
        <location evidence="1">Midbody</location>
        <location evidence="1">Midbody ring</location>
    </subcellularLocation>
</comment>
<dbReference type="InterPro" id="IPR038499">
    <property type="entry name" value="BRO1_sf"/>
</dbReference>
<protein>
    <recommendedName>
        <fullName evidence="2">Programmed cell death 6-interacting protein</fullName>
    </recommendedName>
</protein>
<evidence type="ECO:0000256" key="1">
    <source>
        <dbReference type="ARBA" id="ARBA00004476"/>
    </source>
</evidence>
<evidence type="ECO:0000313" key="6">
    <source>
        <dbReference type="EMBL" id="KAI1894230.1"/>
    </source>
</evidence>
<evidence type="ECO:0000256" key="2">
    <source>
        <dbReference type="ARBA" id="ARBA00074846"/>
    </source>
</evidence>
<feature type="compositionally biased region" description="Low complexity" evidence="4">
    <location>
        <begin position="731"/>
        <end position="748"/>
    </location>
</feature>
<dbReference type="GO" id="GO:0090543">
    <property type="term" value="C:Flemming body"/>
    <property type="evidence" value="ECO:0007669"/>
    <property type="project" value="UniProtKB-SubCell"/>
</dbReference>
<feature type="compositionally biased region" description="Low complexity" evidence="4">
    <location>
        <begin position="805"/>
        <end position="814"/>
    </location>
</feature>
<dbReference type="EMBL" id="JAERUA010000010">
    <property type="protein sequence ID" value="KAI1894230.1"/>
    <property type="molecule type" value="Genomic_DNA"/>
</dbReference>
<dbReference type="PANTHER" id="PTHR23030">
    <property type="entry name" value="PCD6 INTERACTING PROTEIN-RELATED"/>
    <property type="match status" value="1"/>
</dbReference>
<proteinExistence type="predicted"/>
<comment type="caution">
    <text evidence="6">The sequence shown here is derived from an EMBL/GenBank/DDBJ whole genome shotgun (WGS) entry which is preliminary data.</text>
</comment>
<dbReference type="InterPro" id="IPR004328">
    <property type="entry name" value="BRO1_dom"/>
</dbReference>